<evidence type="ECO:0000313" key="4">
    <source>
        <dbReference type="Proteomes" id="UP000316304"/>
    </source>
</evidence>
<evidence type="ECO:0000256" key="1">
    <source>
        <dbReference type="SAM" id="MobiDB-lite"/>
    </source>
</evidence>
<feature type="compositionally biased region" description="Polar residues" evidence="1">
    <location>
        <begin position="188"/>
        <end position="200"/>
    </location>
</feature>
<sequence length="250" mass="26825">MLCPPPAPQDAKPASRFASENSSRSRPAFTLLELVIVLLVMVGIMAVVWPNLQRPLRRTTLDEAAEMLRDAIDQSRYQASLSGTPYFVQLRQGRSEIYSGTFDSFMAAGDTGFALNDSASAVAPVATSQSRNAPLATPPPAAVRAWRLPTTVVVSQVRWTLAAPSDPPFDSGPGEGGLPNDNRLDPPQRQSDSLPGTSGASLGAEDRQWWLPLSATGQGRDATIELYDTSIQETLRVTYASVTGALEIAR</sequence>
<dbReference type="InterPro" id="IPR045584">
    <property type="entry name" value="Pilin-like"/>
</dbReference>
<reference evidence="3 4" key="1">
    <citation type="submission" date="2019-02" db="EMBL/GenBank/DDBJ databases">
        <title>Deep-cultivation of Planctomycetes and their phenomic and genomic characterization uncovers novel biology.</title>
        <authorList>
            <person name="Wiegand S."/>
            <person name="Jogler M."/>
            <person name="Boedeker C."/>
            <person name="Pinto D."/>
            <person name="Vollmers J."/>
            <person name="Rivas-Marin E."/>
            <person name="Kohn T."/>
            <person name="Peeters S.H."/>
            <person name="Heuer A."/>
            <person name="Rast P."/>
            <person name="Oberbeckmann S."/>
            <person name="Bunk B."/>
            <person name="Jeske O."/>
            <person name="Meyerdierks A."/>
            <person name="Storesund J.E."/>
            <person name="Kallscheuer N."/>
            <person name="Luecker S."/>
            <person name="Lage O.M."/>
            <person name="Pohl T."/>
            <person name="Merkel B.J."/>
            <person name="Hornburger P."/>
            <person name="Mueller R.-W."/>
            <person name="Bruemmer F."/>
            <person name="Labrenz M."/>
            <person name="Spormann A.M."/>
            <person name="Op Den Camp H."/>
            <person name="Overmann J."/>
            <person name="Amann R."/>
            <person name="Jetten M.S.M."/>
            <person name="Mascher T."/>
            <person name="Medema M.H."/>
            <person name="Devos D.P."/>
            <person name="Kaster A.-K."/>
            <person name="Ovreas L."/>
            <person name="Rohde M."/>
            <person name="Galperin M.Y."/>
            <person name="Jogler C."/>
        </authorList>
    </citation>
    <scope>NUCLEOTIDE SEQUENCE [LARGE SCALE GENOMIC DNA]</scope>
    <source>
        <strain evidence="3 4">Pla52o</strain>
    </source>
</reference>
<evidence type="ECO:0008006" key="5">
    <source>
        <dbReference type="Google" id="ProtNLM"/>
    </source>
</evidence>
<keyword evidence="4" id="KW-1185">Reference proteome</keyword>
<dbReference type="RefSeq" id="WP_197169512.1">
    <property type="nucleotide sequence ID" value="NZ_SJPT01000015.1"/>
</dbReference>
<keyword evidence="2" id="KW-1133">Transmembrane helix</keyword>
<organism evidence="3 4">
    <name type="scientific">Novipirellula galeiformis</name>
    <dbReference type="NCBI Taxonomy" id="2528004"/>
    <lineage>
        <taxon>Bacteria</taxon>
        <taxon>Pseudomonadati</taxon>
        <taxon>Planctomycetota</taxon>
        <taxon>Planctomycetia</taxon>
        <taxon>Pirellulales</taxon>
        <taxon>Pirellulaceae</taxon>
        <taxon>Novipirellula</taxon>
    </lineage>
</organism>
<proteinExistence type="predicted"/>
<keyword evidence="2" id="KW-0812">Transmembrane</keyword>
<evidence type="ECO:0000313" key="3">
    <source>
        <dbReference type="EMBL" id="TWU17141.1"/>
    </source>
</evidence>
<dbReference type="EMBL" id="SJPT01000015">
    <property type="protein sequence ID" value="TWU17141.1"/>
    <property type="molecule type" value="Genomic_DNA"/>
</dbReference>
<dbReference type="AlphaFoldDB" id="A0A5C6C0H5"/>
<feature type="region of interest" description="Disordered" evidence="1">
    <location>
        <begin position="163"/>
        <end position="202"/>
    </location>
</feature>
<evidence type="ECO:0000256" key="2">
    <source>
        <dbReference type="SAM" id="Phobius"/>
    </source>
</evidence>
<accession>A0A5C6C0H5</accession>
<dbReference type="SUPFAM" id="SSF54523">
    <property type="entry name" value="Pili subunits"/>
    <property type="match status" value="1"/>
</dbReference>
<protein>
    <recommendedName>
        <fullName evidence="5">Prepilin-type N-terminal cleavage/methylation domain-containing protein</fullName>
    </recommendedName>
</protein>
<feature type="transmembrane region" description="Helical" evidence="2">
    <location>
        <begin position="28"/>
        <end position="49"/>
    </location>
</feature>
<keyword evidence="2" id="KW-0472">Membrane</keyword>
<comment type="caution">
    <text evidence="3">The sequence shown here is derived from an EMBL/GenBank/DDBJ whole genome shotgun (WGS) entry which is preliminary data.</text>
</comment>
<dbReference type="Proteomes" id="UP000316304">
    <property type="component" value="Unassembled WGS sequence"/>
</dbReference>
<gene>
    <name evidence="3" type="ORF">Pla52o_54800</name>
</gene>
<name>A0A5C6C0H5_9BACT</name>